<evidence type="ECO:0000259" key="6">
    <source>
        <dbReference type="PROSITE" id="PS50178"/>
    </source>
</evidence>
<evidence type="ECO:0000256" key="3">
    <source>
        <dbReference type="ARBA" id="ARBA00022833"/>
    </source>
</evidence>
<evidence type="ECO:0000256" key="4">
    <source>
        <dbReference type="PROSITE-ProRule" id="PRU00091"/>
    </source>
</evidence>
<dbReference type="PANTHER" id="PTHR43102">
    <property type="entry name" value="SLR1143 PROTEIN"/>
    <property type="match status" value="1"/>
</dbReference>
<keyword evidence="1" id="KW-0479">Metal-binding</keyword>
<dbReference type="Proteomes" id="UP000794436">
    <property type="component" value="Unassembled WGS sequence"/>
</dbReference>
<reference evidence="7" key="1">
    <citation type="submission" date="2019-03" db="EMBL/GenBank/DDBJ databases">
        <title>Long read genome sequence of the mycoparasitic Pythium oligandrum ATCC 38472 isolated from sugarbeet rhizosphere.</title>
        <authorList>
            <person name="Gaulin E."/>
        </authorList>
    </citation>
    <scope>NUCLEOTIDE SEQUENCE</scope>
    <source>
        <strain evidence="7">ATCC 38472_TT</strain>
    </source>
</reference>
<dbReference type="Pfam" id="PF01590">
    <property type="entry name" value="GAF"/>
    <property type="match status" value="1"/>
</dbReference>
<dbReference type="CDD" id="cd00065">
    <property type="entry name" value="FYVE_like_SF"/>
    <property type="match status" value="1"/>
</dbReference>
<evidence type="ECO:0000256" key="1">
    <source>
        <dbReference type="ARBA" id="ARBA00022723"/>
    </source>
</evidence>
<dbReference type="SUPFAM" id="SSF55781">
    <property type="entry name" value="GAF domain-like"/>
    <property type="match status" value="1"/>
</dbReference>
<dbReference type="PROSITE" id="PS50178">
    <property type="entry name" value="ZF_FYVE"/>
    <property type="match status" value="1"/>
</dbReference>
<evidence type="ECO:0000313" key="7">
    <source>
        <dbReference type="EMBL" id="TMW59564.1"/>
    </source>
</evidence>
<dbReference type="GO" id="GO:0008270">
    <property type="term" value="F:zinc ion binding"/>
    <property type="evidence" value="ECO:0007669"/>
    <property type="project" value="UniProtKB-KW"/>
</dbReference>
<dbReference type="SUPFAM" id="SSF57903">
    <property type="entry name" value="FYVE/PHD zinc finger"/>
    <property type="match status" value="1"/>
</dbReference>
<feature type="region of interest" description="Disordered" evidence="5">
    <location>
        <begin position="730"/>
        <end position="751"/>
    </location>
</feature>
<dbReference type="InterPro" id="IPR011011">
    <property type="entry name" value="Znf_FYVE_PHD"/>
</dbReference>
<feature type="compositionally biased region" description="Basic and acidic residues" evidence="5">
    <location>
        <begin position="730"/>
        <end position="745"/>
    </location>
</feature>
<dbReference type="PANTHER" id="PTHR43102:SF2">
    <property type="entry name" value="GAF DOMAIN-CONTAINING PROTEIN"/>
    <property type="match status" value="1"/>
</dbReference>
<feature type="region of interest" description="Disordered" evidence="5">
    <location>
        <begin position="1"/>
        <end position="74"/>
    </location>
</feature>
<gene>
    <name evidence="7" type="ORF">Poli38472_004633</name>
</gene>
<evidence type="ECO:0000256" key="2">
    <source>
        <dbReference type="ARBA" id="ARBA00022771"/>
    </source>
</evidence>
<dbReference type="Gene3D" id="3.30.450.40">
    <property type="match status" value="1"/>
</dbReference>
<organism evidence="7 8">
    <name type="scientific">Pythium oligandrum</name>
    <name type="common">Mycoparasitic fungus</name>
    <dbReference type="NCBI Taxonomy" id="41045"/>
    <lineage>
        <taxon>Eukaryota</taxon>
        <taxon>Sar</taxon>
        <taxon>Stramenopiles</taxon>
        <taxon>Oomycota</taxon>
        <taxon>Peronosporomycetes</taxon>
        <taxon>Pythiales</taxon>
        <taxon>Pythiaceae</taxon>
        <taxon>Pythium</taxon>
    </lineage>
</organism>
<dbReference type="OrthoDB" id="21225at2759"/>
<accession>A0A8K1FG28</accession>
<keyword evidence="8" id="KW-1185">Reference proteome</keyword>
<dbReference type="InterPro" id="IPR017455">
    <property type="entry name" value="Znf_FYVE-rel"/>
</dbReference>
<dbReference type="AlphaFoldDB" id="A0A8K1FG28"/>
<dbReference type="EMBL" id="SPLM01000109">
    <property type="protein sequence ID" value="TMW59564.1"/>
    <property type="molecule type" value="Genomic_DNA"/>
</dbReference>
<protein>
    <recommendedName>
        <fullName evidence="6">FYVE-type domain-containing protein</fullName>
    </recommendedName>
</protein>
<name>A0A8K1FG28_PYTOL</name>
<evidence type="ECO:0000313" key="8">
    <source>
        <dbReference type="Proteomes" id="UP000794436"/>
    </source>
</evidence>
<evidence type="ECO:0000256" key="5">
    <source>
        <dbReference type="SAM" id="MobiDB-lite"/>
    </source>
</evidence>
<keyword evidence="3" id="KW-0862">Zinc</keyword>
<dbReference type="InterPro" id="IPR029016">
    <property type="entry name" value="GAF-like_dom_sf"/>
</dbReference>
<feature type="domain" description="FYVE-type" evidence="6">
    <location>
        <begin position="360"/>
        <end position="423"/>
    </location>
</feature>
<comment type="caution">
    <text evidence="7">The sequence shown here is derived from an EMBL/GenBank/DDBJ whole genome shotgun (WGS) entry which is preliminary data.</text>
</comment>
<sequence length="751" mass="84286">MPFTRVSGLSVTPSDSSGASDHSASPAASAASTPSMGVRGSNLSQLSSFHEEQERQHKRRDGSSPKPPSLAMPSRCLVIGDDDLLTVNNETSATIEWDKILHSSSRWKWEESVKDFAVYSKQDGKRYAVLAIGVIPCSVGELRHLMHATKDAEHLRVMEAMYGTEFREGDFVHNVDIYGDEVRPVPPTRADAPLVQLAVKTATFNKSGWLSRHEEWCYMDAVYDDQTGERFEKMSTSLDAEDVFSEKARSGVKQLHNVVVSYLVHSDKGSGTDYFFGQHPPPSMSSSKAKTPHMSRVYFYAEMFTPHQTRFVLPSTKTGAAEKAVKNRLRQMARDCSRFVQVIRSRRLGVQVLADRNLFRPPVNVCCLCCDKLLVLAKLCRICGHFICDKCSEKYDRERIELRSTRMKVDKIRVCDRCIARVDTANYGNISIRSLRVPNLVRGKSNEKPADTMLTDMLQDALLSASSRGQRESVVSVIKHLLDQDSDSNSSQPSTPLAPIITPKAPLFTPMSSDREVVAALKAQLKVEPAPEPEEEFANAEERTYQVDPGSDAEAQMMYPLPDNEEYRLQLIKESGIREIGKVEEFDIICNIAAKELGCFVTLITVIDKEDQYIAGTNLDFLQDVAFEREHTFCTHLIFENKPLVVPHPEADVRFHRNNPVQKFGIRYYCGFPLIGQDDTTVIGSICCLDQQPRELTESQYAVLQKLAETASRIVKVQANLWKKKKAVEPAAKREEEALESRDSMGKAISW</sequence>
<proteinExistence type="predicted"/>
<dbReference type="InterPro" id="IPR003018">
    <property type="entry name" value="GAF"/>
</dbReference>
<feature type="compositionally biased region" description="Low complexity" evidence="5">
    <location>
        <begin position="12"/>
        <end position="35"/>
    </location>
</feature>
<keyword evidence="2 4" id="KW-0863">Zinc-finger</keyword>